<keyword evidence="2 3" id="KW-0378">Hydrolase</keyword>
<dbReference type="PROSITE" id="PS00893">
    <property type="entry name" value="NUDIX_BOX"/>
    <property type="match status" value="1"/>
</dbReference>
<dbReference type="PANTHER" id="PTHR43046:SF14">
    <property type="entry name" value="MUTT_NUDIX FAMILY PROTEIN"/>
    <property type="match status" value="1"/>
</dbReference>
<evidence type="ECO:0000256" key="2">
    <source>
        <dbReference type="ARBA" id="ARBA00022801"/>
    </source>
</evidence>
<comment type="similarity">
    <text evidence="3">Belongs to the Nudix hydrolase family.</text>
</comment>
<feature type="domain" description="Nudix hydrolase" evidence="4">
    <location>
        <begin position="8"/>
        <end position="136"/>
    </location>
</feature>
<dbReference type="Gene3D" id="3.90.79.10">
    <property type="entry name" value="Nucleoside Triphosphate Pyrophosphohydrolase"/>
    <property type="match status" value="1"/>
</dbReference>
<dbReference type="Pfam" id="PF00293">
    <property type="entry name" value="NUDIX"/>
    <property type="match status" value="1"/>
</dbReference>
<dbReference type="EMBL" id="JAVDWA010000003">
    <property type="protein sequence ID" value="MDR7072878.1"/>
    <property type="molecule type" value="Genomic_DNA"/>
</dbReference>
<dbReference type="InterPro" id="IPR020084">
    <property type="entry name" value="NUDIX_hydrolase_CS"/>
</dbReference>
<reference evidence="5 6" key="1">
    <citation type="submission" date="2023-07" db="EMBL/GenBank/DDBJ databases">
        <title>Sorghum-associated microbial communities from plants grown in Nebraska, USA.</title>
        <authorList>
            <person name="Schachtman D."/>
        </authorList>
    </citation>
    <scope>NUCLEOTIDE SEQUENCE [LARGE SCALE GENOMIC DNA]</scope>
    <source>
        <strain evidence="5 6">BE211</strain>
    </source>
</reference>
<dbReference type="SUPFAM" id="SSF55811">
    <property type="entry name" value="Nudix"/>
    <property type="match status" value="1"/>
</dbReference>
<gene>
    <name evidence="5" type="ORF">J2X07_001864</name>
</gene>
<evidence type="ECO:0000256" key="1">
    <source>
        <dbReference type="ARBA" id="ARBA00001946"/>
    </source>
</evidence>
<dbReference type="InterPro" id="IPR000086">
    <property type="entry name" value="NUDIX_hydrolase_dom"/>
</dbReference>
<evidence type="ECO:0000313" key="6">
    <source>
        <dbReference type="Proteomes" id="UP001258181"/>
    </source>
</evidence>
<dbReference type="PROSITE" id="PS51462">
    <property type="entry name" value="NUDIX"/>
    <property type="match status" value="1"/>
</dbReference>
<name>A0ABU1U077_9BACL</name>
<evidence type="ECO:0000259" key="4">
    <source>
        <dbReference type="PROSITE" id="PS51462"/>
    </source>
</evidence>
<evidence type="ECO:0000313" key="5">
    <source>
        <dbReference type="EMBL" id="MDR7072878.1"/>
    </source>
</evidence>
<proteinExistence type="inferred from homology"/>
<keyword evidence="6" id="KW-1185">Reference proteome</keyword>
<dbReference type="InterPro" id="IPR020476">
    <property type="entry name" value="Nudix_hydrolase"/>
</dbReference>
<accession>A0ABU1U077</accession>
<organism evidence="5 6">
    <name type="scientific">Fictibacillus barbaricus</name>
    <dbReference type="NCBI Taxonomy" id="182136"/>
    <lineage>
        <taxon>Bacteria</taxon>
        <taxon>Bacillati</taxon>
        <taxon>Bacillota</taxon>
        <taxon>Bacilli</taxon>
        <taxon>Bacillales</taxon>
        <taxon>Fictibacillaceae</taxon>
        <taxon>Fictibacillus</taxon>
    </lineage>
</organism>
<evidence type="ECO:0000256" key="3">
    <source>
        <dbReference type="RuleBase" id="RU003476"/>
    </source>
</evidence>
<dbReference type="PANTHER" id="PTHR43046">
    <property type="entry name" value="GDP-MANNOSE MANNOSYL HYDROLASE"/>
    <property type="match status" value="1"/>
</dbReference>
<comment type="cofactor">
    <cofactor evidence="1">
        <name>Mg(2+)</name>
        <dbReference type="ChEBI" id="CHEBI:18420"/>
    </cofactor>
</comment>
<dbReference type="Proteomes" id="UP001258181">
    <property type="component" value="Unassembled WGS sequence"/>
</dbReference>
<dbReference type="PRINTS" id="PR00502">
    <property type="entry name" value="NUDIXFAMILY"/>
</dbReference>
<dbReference type="InterPro" id="IPR015797">
    <property type="entry name" value="NUDIX_hydrolase-like_dom_sf"/>
</dbReference>
<protein>
    <submittedName>
        <fullName evidence="5">ADP-ribose pyrophosphatase YjhB (NUDIX family)</fullName>
    </submittedName>
</protein>
<dbReference type="RefSeq" id="WP_310258221.1">
    <property type="nucleotide sequence ID" value="NZ_JAVDWA010000003.1"/>
</dbReference>
<comment type="caution">
    <text evidence="5">The sequence shown here is derived from an EMBL/GenBank/DDBJ whole genome shotgun (WGS) entry which is preliminary data.</text>
</comment>
<sequence>MTKKDRGTVWLAAAGLLIDEDGKWLVVKKKYGGLKGKWSIPAGFVEAGETVDEAAVREVFEETGILGEVVSVLGIRTGVIKETTSDNMIVFLLKKKSGALMPAEGEIENASFLTPEELKKDPETSLMVHFFMNQKDKVMNDGINPGDIFGYTSYKIFDMR</sequence>